<dbReference type="Pfam" id="PF13581">
    <property type="entry name" value="HATPase_c_2"/>
    <property type="match status" value="1"/>
</dbReference>
<dbReference type="SUPFAM" id="SSF55874">
    <property type="entry name" value="ATPase domain of HSP90 chaperone/DNA topoisomerase II/histidine kinase"/>
    <property type="match status" value="1"/>
</dbReference>
<keyword evidence="1" id="KW-0723">Serine/threonine-protein kinase</keyword>
<keyword evidence="1" id="KW-0418">Kinase</keyword>
<keyword evidence="1" id="KW-0808">Transferase</keyword>
<dbReference type="EMBL" id="PGGW01000066">
    <property type="protein sequence ID" value="PJE95324.1"/>
    <property type="molecule type" value="Genomic_DNA"/>
</dbReference>
<dbReference type="Proteomes" id="UP000230407">
    <property type="component" value="Unassembled WGS sequence"/>
</dbReference>
<organism evidence="3 4">
    <name type="scientific">Streptomyces carminius</name>
    <dbReference type="NCBI Taxonomy" id="2665496"/>
    <lineage>
        <taxon>Bacteria</taxon>
        <taxon>Bacillati</taxon>
        <taxon>Actinomycetota</taxon>
        <taxon>Actinomycetes</taxon>
        <taxon>Kitasatosporales</taxon>
        <taxon>Streptomycetaceae</taxon>
        <taxon>Streptomyces</taxon>
    </lineage>
</organism>
<reference evidence="3 4" key="1">
    <citation type="submission" date="2017-11" db="EMBL/GenBank/DDBJ databases">
        <title>Streptomyces carmine sp. nov., a novel actinomycete isolated from Sophora alopecuroides in Xinjiang, China.</title>
        <authorList>
            <person name="Wang Y."/>
            <person name="Luo X."/>
            <person name="Wan C."/>
            <person name="Zhang L."/>
        </authorList>
    </citation>
    <scope>NUCLEOTIDE SEQUENCE [LARGE SCALE GENOMIC DNA]</scope>
    <source>
        <strain evidence="3 4">TRM SA0054</strain>
    </source>
</reference>
<dbReference type="InterPro" id="IPR036890">
    <property type="entry name" value="HATPase_C_sf"/>
</dbReference>
<dbReference type="GO" id="GO:0004674">
    <property type="term" value="F:protein serine/threonine kinase activity"/>
    <property type="evidence" value="ECO:0007669"/>
    <property type="project" value="UniProtKB-KW"/>
</dbReference>
<keyword evidence="4" id="KW-1185">Reference proteome</keyword>
<proteinExistence type="predicted"/>
<dbReference type="PANTHER" id="PTHR35526:SF3">
    <property type="entry name" value="ANTI-SIGMA-F FACTOR RSBW"/>
    <property type="match status" value="1"/>
</dbReference>
<dbReference type="InterPro" id="IPR003594">
    <property type="entry name" value="HATPase_dom"/>
</dbReference>
<dbReference type="PANTHER" id="PTHR35526">
    <property type="entry name" value="ANTI-SIGMA-F FACTOR RSBW-RELATED"/>
    <property type="match status" value="1"/>
</dbReference>
<dbReference type="CDD" id="cd16936">
    <property type="entry name" value="HATPase_RsbW-like"/>
    <property type="match status" value="1"/>
</dbReference>
<evidence type="ECO:0000256" key="1">
    <source>
        <dbReference type="ARBA" id="ARBA00022527"/>
    </source>
</evidence>
<evidence type="ECO:0000313" key="4">
    <source>
        <dbReference type="Proteomes" id="UP000230407"/>
    </source>
</evidence>
<dbReference type="AlphaFoldDB" id="A0A2M8LTP7"/>
<evidence type="ECO:0000259" key="2">
    <source>
        <dbReference type="Pfam" id="PF13581"/>
    </source>
</evidence>
<dbReference type="Gene3D" id="3.30.565.10">
    <property type="entry name" value="Histidine kinase-like ATPase, C-terminal domain"/>
    <property type="match status" value="1"/>
</dbReference>
<feature type="domain" description="Histidine kinase/HSP90-like ATPase" evidence="2">
    <location>
        <begin position="71"/>
        <end position="198"/>
    </location>
</feature>
<protein>
    <recommendedName>
        <fullName evidence="2">Histidine kinase/HSP90-like ATPase domain-containing protein</fullName>
    </recommendedName>
</protein>
<comment type="caution">
    <text evidence="3">The sequence shown here is derived from an EMBL/GenBank/DDBJ whole genome shotgun (WGS) entry which is preliminary data.</text>
</comment>
<name>A0A2M8LTP7_9ACTN</name>
<accession>A0A2M8LTP7</accession>
<evidence type="ECO:0000313" key="3">
    <source>
        <dbReference type="EMBL" id="PJE95324.1"/>
    </source>
</evidence>
<gene>
    <name evidence="3" type="ORF">CUT44_23825</name>
</gene>
<sequence>MTAHPMTPVSDVLPAVLTSDWPGSAGCRVSAPRPPAFLRPRTAAFRRTAAPDGTADGTADGRIAVRGFGPAPRDVAAAREFTGETLRGWGLAPLVDDVAVIVSELVGNALRHGTTATPRPPLPAERSERPFEGPVRLGLLWRGPTLLCAVSDPSPAAPVLGQPGQLSETGRGLHIIDALSQNWGWSPPGSGGKTVWATVPASRACHHPGAPSPG</sequence>
<dbReference type="InterPro" id="IPR050267">
    <property type="entry name" value="Anti-sigma-factor_SerPK"/>
</dbReference>